<feature type="compositionally biased region" description="Low complexity" evidence="1">
    <location>
        <begin position="605"/>
        <end position="621"/>
    </location>
</feature>
<feature type="region of interest" description="Disordered" evidence="1">
    <location>
        <begin position="233"/>
        <end position="295"/>
    </location>
</feature>
<feature type="compositionally biased region" description="Low complexity" evidence="1">
    <location>
        <begin position="361"/>
        <end position="379"/>
    </location>
</feature>
<evidence type="ECO:0000256" key="1">
    <source>
        <dbReference type="SAM" id="MobiDB-lite"/>
    </source>
</evidence>
<feature type="compositionally biased region" description="Low complexity" evidence="1">
    <location>
        <begin position="233"/>
        <end position="262"/>
    </location>
</feature>
<feature type="compositionally biased region" description="Polar residues" evidence="1">
    <location>
        <begin position="408"/>
        <end position="417"/>
    </location>
</feature>
<feature type="region of interest" description="Disordered" evidence="1">
    <location>
        <begin position="398"/>
        <end position="525"/>
    </location>
</feature>
<dbReference type="AlphaFoldDB" id="A0A1Y2H9T6"/>
<feature type="compositionally biased region" description="Low complexity" evidence="1">
    <location>
        <begin position="450"/>
        <end position="467"/>
    </location>
</feature>
<evidence type="ECO:0000313" key="3">
    <source>
        <dbReference type="Proteomes" id="UP000193411"/>
    </source>
</evidence>
<dbReference type="Proteomes" id="UP000193411">
    <property type="component" value="Unassembled WGS sequence"/>
</dbReference>
<protein>
    <submittedName>
        <fullName evidence="2">Uncharacterized protein</fullName>
    </submittedName>
</protein>
<feature type="region of interest" description="Disordered" evidence="1">
    <location>
        <begin position="602"/>
        <end position="629"/>
    </location>
</feature>
<gene>
    <name evidence="2" type="ORF">BCR44DRAFT_1442542</name>
</gene>
<feature type="compositionally biased region" description="Low complexity" evidence="1">
    <location>
        <begin position="339"/>
        <end position="348"/>
    </location>
</feature>
<feature type="region of interest" description="Disordered" evidence="1">
    <location>
        <begin position="59"/>
        <end position="211"/>
    </location>
</feature>
<feature type="compositionally biased region" description="Low complexity" evidence="1">
    <location>
        <begin position="516"/>
        <end position="525"/>
    </location>
</feature>
<keyword evidence="3" id="KW-1185">Reference proteome</keyword>
<comment type="caution">
    <text evidence="2">The sequence shown here is derived from an EMBL/GenBank/DDBJ whole genome shotgun (WGS) entry which is preliminary data.</text>
</comment>
<feature type="compositionally biased region" description="Polar residues" evidence="1">
    <location>
        <begin position="196"/>
        <end position="211"/>
    </location>
</feature>
<reference evidence="2 3" key="1">
    <citation type="submission" date="2016-07" db="EMBL/GenBank/DDBJ databases">
        <title>Pervasive Adenine N6-methylation of Active Genes in Fungi.</title>
        <authorList>
            <consortium name="DOE Joint Genome Institute"/>
            <person name="Mondo S.J."/>
            <person name="Dannebaum R.O."/>
            <person name="Kuo R.C."/>
            <person name="Labutti K."/>
            <person name="Haridas S."/>
            <person name="Kuo A."/>
            <person name="Salamov A."/>
            <person name="Ahrendt S.R."/>
            <person name="Lipzen A."/>
            <person name="Sullivan W."/>
            <person name="Andreopoulos W.B."/>
            <person name="Clum A."/>
            <person name="Lindquist E."/>
            <person name="Daum C."/>
            <person name="Ramamoorthy G.K."/>
            <person name="Gryganskyi A."/>
            <person name="Culley D."/>
            <person name="Magnuson J.K."/>
            <person name="James T.Y."/>
            <person name="O'Malley M.A."/>
            <person name="Stajich J.E."/>
            <person name="Spatafora J.W."/>
            <person name="Visel A."/>
            <person name="Grigoriev I.V."/>
        </authorList>
    </citation>
    <scope>NUCLEOTIDE SEQUENCE [LARGE SCALE GENOMIC DNA]</scope>
    <source>
        <strain evidence="2 3">PL171</strain>
    </source>
</reference>
<proteinExistence type="predicted"/>
<feature type="region of interest" description="Disordered" evidence="1">
    <location>
        <begin position="336"/>
        <end position="381"/>
    </location>
</feature>
<feature type="compositionally biased region" description="Polar residues" evidence="1">
    <location>
        <begin position="87"/>
        <end position="111"/>
    </location>
</feature>
<feature type="compositionally biased region" description="Low complexity" evidence="1">
    <location>
        <begin position="165"/>
        <end position="188"/>
    </location>
</feature>
<name>A0A1Y2H9T6_9FUNG</name>
<sequence>MNDLETRLATARARLIANRRFFIPAFASTHHPTPIPNHVQFKLKCCFVDNSTRSVLPPHIFVPDSGTETSSSSTPTPAPAPHRKSHTTASPGVPNRQTPLHNANNYHTPSKPSKAVTHPPTADSPNPITQRVVKGRAKRSLQPAFANPDRTKLDNTLFTPSQTRATAAPSVAQSSAPSPSSGSNSPLPRAKRTQQRPKTATPPRSLSHGAVQSATPVFNAQLETADAAVLAQSSVGHSSPTSSVPVHLELHPPSSTSPNTDSTARRPRFSAQLKPSREAASILPRSPPNPAADADAVDATDAQSIPCTTVTTSLGPRPTVPLQVIERLVANTQLKPDFSSTSSTASRSPALAQPKVQPIDLAPSRSLASSPLSSQPARPDTIPLLPAAAQASANFRPPTHALIDTDSSDQSSKSNPDTIHASPESSSSPSSPTARASGQSSPPGASNDQSPHTSSTPSPSAAALARAIGKRKRVPMSQDEDASDEVESQRDLSKAPAALPVSEPFTAVPHTPQPPMSATSSARAPRPSFLATLSTTPASTIGPDAHKLMSHVAFATPTHVPSTASAGPPITPCPGPTTHASTPSFLTGISTTTTPSWLAGHVPGSTPAPATSTPSFLASTPRSLATTPSGTGVSAIAALLAKDVSELGGL</sequence>
<accession>A0A1Y2H9T6</accession>
<evidence type="ECO:0000313" key="2">
    <source>
        <dbReference type="EMBL" id="ORZ31265.1"/>
    </source>
</evidence>
<feature type="compositionally biased region" description="Polar residues" evidence="1">
    <location>
        <begin position="154"/>
        <end position="164"/>
    </location>
</feature>
<feature type="compositionally biased region" description="Polar residues" evidence="1">
    <location>
        <begin position="438"/>
        <end position="449"/>
    </location>
</feature>
<feature type="compositionally biased region" description="Low complexity" evidence="1">
    <location>
        <begin position="421"/>
        <end position="437"/>
    </location>
</feature>
<dbReference type="EMBL" id="MCFL01000062">
    <property type="protein sequence ID" value="ORZ31265.1"/>
    <property type="molecule type" value="Genomic_DNA"/>
</dbReference>
<organism evidence="2 3">
    <name type="scientific">Catenaria anguillulae PL171</name>
    <dbReference type="NCBI Taxonomy" id="765915"/>
    <lineage>
        <taxon>Eukaryota</taxon>
        <taxon>Fungi</taxon>
        <taxon>Fungi incertae sedis</taxon>
        <taxon>Blastocladiomycota</taxon>
        <taxon>Blastocladiomycetes</taxon>
        <taxon>Blastocladiales</taxon>
        <taxon>Catenariaceae</taxon>
        <taxon>Catenaria</taxon>
    </lineage>
</organism>
<feature type="non-terminal residue" evidence="2">
    <location>
        <position position="650"/>
    </location>
</feature>